<sequence>MRYNPKDKRVSMLTGNSRNFIVTFTRPKCYTFQ</sequence>
<protein>
    <submittedName>
        <fullName evidence="1">Uncharacterized protein</fullName>
    </submittedName>
</protein>
<accession>A0A8S5TZ78</accession>
<reference evidence="1" key="1">
    <citation type="journal article" date="2021" name="Proc. Natl. Acad. Sci. U.S.A.">
        <title>A Catalog of Tens of Thousands of Viruses from Human Metagenomes Reveals Hidden Associations with Chronic Diseases.</title>
        <authorList>
            <person name="Tisza M.J."/>
            <person name="Buck C.B."/>
        </authorList>
    </citation>
    <scope>NUCLEOTIDE SEQUENCE</scope>
    <source>
        <strain evidence="1">CtnPP24</strain>
    </source>
</reference>
<proteinExistence type="predicted"/>
<dbReference type="EMBL" id="BK015962">
    <property type="protein sequence ID" value="DAF87516.1"/>
    <property type="molecule type" value="Genomic_DNA"/>
</dbReference>
<name>A0A8S5TZ78_9CAUD</name>
<organism evidence="1">
    <name type="scientific">Siphoviridae sp. ctnPP24</name>
    <dbReference type="NCBI Taxonomy" id="2825662"/>
    <lineage>
        <taxon>Viruses</taxon>
        <taxon>Duplodnaviria</taxon>
        <taxon>Heunggongvirae</taxon>
        <taxon>Uroviricota</taxon>
        <taxon>Caudoviricetes</taxon>
    </lineage>
</organism>
<evidence type="ECO:0000313" key="1">
    <source>
        <dbReference type="EMBL" id="DAF87516.1"/>
    </source>
</evidence>